<feature type="compositionally biased region" description="Basic and acidic residues" evidence="1">
    <location>
        <begin position="48"/>
        <end position="61"/>
    </location>
</feature>
<accession>A0A7H4LQ15</accession>
<name>A0A7H4LQ15_WHEAT</name>
<dbReference type="EMBL" id="LS480641">
    <property type="protein sequence ID" value="SPT20704.1"/>
    <property type="molecule type" value="Genomic_DNA"/>
</dbReference>
<gene>
    <name evidence="2" type="ORF">CAMPLR22A2D_LOCUS5337</name>
</gene>
<dbReference type="AlphaFoldDB" id="A0A7H4LQ15"/>
<dbReference type="Proteomes" id="UP000280104">
    <property type="component" value="Chromosome II"/>
</dbReference>
<feature type="region of interest" description="Disordered" evidence="1">
    <location>
        <begin position="1"/>
        <end position="62"/>
    </location>
</feature>
<reference evidence="2 3" key="1">
    <citation type="submission" date="2018-05" db="EMBL/GenBank/DDBJ databases">
        <authorList>
            <person name="Thind KAUR A."/>
        </authorList>
    </citation>
    <scope>NUCLEOTIDE SEQUENCE [LARGE SCALE GENOMIC DNA]</scope>
</reference>
<evidence type="ECO:0000256" key="1">
    <source>
        <dbReference type="SAM" id="MobiDB-lite"/>
    </source>
</evidence>
<feature type="region of interest" description="Disordered" evidence="1">
    <location>
        <begin position="80"/>
        <end position="102"/>
    </location>
</feature>
<evidence type="ECO:0000313" key="2">
    <source>
        <dbReference type="EMBL" id="SPT20704.1"/>
    </source>
</evidence>
<protein>
    <submittedName>
        <fullName evidence="2">Uncharacterized protein</fullName>
    </submittedName>
</protein>
<proteinExistence type="predicted"/>
<feature type="compositionally biased region" description="Low complexity" evidence="1">
    <location>
        <begin position="34"/>
        <end position="47"/>
    </location>
</feature>
<sequence>MEHGRASTHPSLGGGGAGFWSPEELLTSSNGGERQTTTTRRTSNQSTAEKRPGGPEDHPEAVEQLEEAIGGAMALSSCAESATGVGGDGIDSVDPRLPSKRGSRRTYVWARRSSWYARGGLRRCDVAELLCRRRCRHGRRRARFWSVGGAPVRKQRPAAGEKQQPAGSIRFGQRQEIHRPGAWPAAGSSRAWILRAG</sequence>
<evidence type="ECO:0000313" key="3">
    <source>
        <dbReference type="Proteomes" id="UP000280104"/>
    </source>
</evidence>
<organism evidence="2 3">
    <name type="scientific">Triticum aestivum</name>
    <name type="common">Wheat</name>
    <dbReference type="NCBI Taxonomy" id="4565"/>
    <lineage>
        <taxon>Eukaryota</taxon>
        <taxon>Viridiplantae</taxon>
        <taxon>Streptophyta</taxon>
        <taxon>Embryophyta</taxon>
        <taxon>Tracheophyta</taxon>
        <taxon>Spermatophyta</taxon>
        <taxon>Magnoliopsida</taxon>
        <taxon>Liliopsida</taxon>
        <taxon>Poales</taxon>
        <taxon>Poaceae</taxon>
        <taxon>BOP clade</taxon>
        <taxon>Pooideae</taxon>
        <taxon>Triticodae</taxon>
        <taxon>Triticeae</taxon>
        <taxon>Triticinae</taxon>
        <taxon>Triticum</taxon>
    </lineage>
</organism>